<organism evidence="2 3">
    <name type="scientific">Immersiella caudata</name>
    <dbReference type="NCBI Taxonomy" id="314043"/>
    <lineage>
        <taxon>Eukaryota</taxon>
        <taxon>Fungi</taxon>
        <taxon>Dikarya</taxon>
        <taxon>Ascomycota</taxon>
        <taxon>Pezizomycotina</taxon>
        <taxon>Sordariomycetes</taxon>
        <taxon>Sordariomycetidae</taxon>
        <taxon>Sordariales</taxon>
        <taxon>Lasiosphaeriaceae</taxon>
        <taxon>Immersiella</taxon>
    </lineage>
</organism>
<dbReference type="FunFam" id="3.30.420.40:FF:000050">
    <property type="entry name" value="Actin, alpha skeletal muscle"/>
    <property type="match status" value="1"/>
</dbReference>
<dbReference type="EMBL" id="JAULSU010000006">
    <property type="protein sequence ID" value="KAK0614509.1"/>
    <property type="molecule type" value="Genomic_DNA"/>
</dbReference>
<comment type="caution">
    <text evidence="2">The sequence shown here is derived from an EMBL/GenBank/DDBJ whole genome shotgun (WGS) entry which is preliminary data.</text>
</comment>
<evidence type="ECO:0000256" key="1">
    <source>
        <dbReference type="RuleBase" id="RU000487"/>
    </source>
</evidence>
<proteinExistence type="inferred from homology"/>
<comment type="similarity">
    <text evidence="1">Belongs to the actin family.</text>
</comment>
<dbReference type="SMART" id="SM00268">
    <property type="entry name" value="ACTIN"/>
    <property type="match status" value="1"/>
</dbReference>
<accession>A0AA40BUV8</accession>
<dbReference type="Gene3D" id="3.90.640.10">
    <property type="entry name" value="Actin, Chain A, domain 4"/>
    <property type="match status" value="1"/>
</dbReference>
<dbReference type="Proteomes" id="UP001175000">
    <property type="component" value="Unassembled WGS sequence"/>
</dbReference>
<evidence type="ECO:0000313" key="2">
    <source>
        <dbReference type="EMBL" id="KAK0614509.1"/>
    </source>
</evidence>
<gene>
    <name evidence="2" type="ORF">B0T14DRAFT_528621</name>
</gene>
<keyword evidence="3" id="KW-1185">Reference proteome</keyword>
<sequence length="360" mass="39609">MQSINRSCTTKFGFGGDPEPAELSSVVGRWKYMPMCLLGSTIRDSYVGDEMHGQEGHLKYSYPISGNHVTSWDDVEILWRHIFRSKLKIDPEEHPLLVTAPEVGRTERDNYKLATILFETYEVPRAFVASPSALSLLGFGRSTGLVIDSGHGQTTCVPIYNGFPLPHAAQSLPLGGREIASNLGALLPPWAPKPDEVALMDIKEKFCRIELDPYRGVDEKSLEAGKYTLPDGKAISIELEAFLAPEPLFAPFLGLPATVQRVIAAADASLKEELWGNIVLTGGNTAMPGFCERLSQDLELLTPSGIKKQIGGFRDPKTAAWRGGSMLSSLSTFRDMCIPYNEYDEYGPVLLRRKCLGICQ</sequence>
<dbReference type="PANTHER" id="PTHR11937">
    <property type="entry name" value="ACTIN"/>
    <property type="match status" value="1"/>
</dbReference>
<dbReference type="Pfam" id="PF00022">
    <property type="entry name" value="Actin"/>
    <property type="match status" value="2"/>
</dbReference>
<dbReference type="PRINTS" id="PR00190">
    <property type="entry name" value="ACTIN"/>
</dbReference>
<evidence type="ECO:0000313" key="3">
    <source>
        <dbReference type="Proteomes" id="UP001175000"/>
    </source>
</evidence>
<dbReference type="InterPro" id="IPR043129">
    <property type="entry name" value="ATPase_NBD"/>
</dbReference>
<dbReference type="SUPFAM" id="SSF53067">
    <property type="entry name" value="Actin-like ATPase domain"/>
    <property type="match status" value="2"/>
</dbReference>
<dbReference type="AlphaFoldDB" id="A0AA40BUV8"/>
<reference evidence="2" key="1">
    <citation type="submission" date="2023-06" db="EMBL/GenBank/DDBJ databases">
        <title>Genome-scale phylogeny and comparative genomics of the fungal order Sordariales.</title>
        <authorList>
            <consortium name="Lawrence Berkeley National Laboratory"/>
            <person name="Hensen N."/>
            <person name="Bonometti L."/>
            <person name="Westerberg I."/>
            <person name="Brannstrom I.O."/>
            <person name="Guillou S."/>
            <person name="Cros-Aarteil S."/>
            <person name="Calhoun S."/>
            <person name="Haridas S."/>
            <person name="Kuo A."/>
            <person name="Mondo S."/>
            <person name="Pangilinan J."/>
            <person name="Riley R."/>
            <person name="Labutti K."/>
            <person name="Andreopoulos B."/>
            <person name="Lipzen A."/>
            <person name="Chen C."/>
            <person name="Yanf M."/>
            <person name="Daum C."/>
            <person name="Ng V."/>
            <person name="Clum A."/>
            <person name="Steindorff A."/>
            <person name="Ohm R."/>
            <person name="Martin F."/>
            <person name="Silar P."/>
            <person name="Natvig D."/>
            <person name="Lalanne C."/>
            <person name="Gautier V."/>
            <person name="Ament-Velasquez S.L."/>
            <person name="Kruys A."/>
            <person name="Hutchinson M.I."/>
            <person name="Powell A.J."/>
            <person name="Barry K."/>
            <person name="Miller A.N."/>
            <person name="Grigoriev I.V."/>
            <person name="Debuchy R."/>
            <person name="Gladieux P."/>
            <person name="Thoren M.H."/>
            <person name="Johannesson H."/>
        </authorList>
    </citation>
    <scope>NUCLEOTIDE SEQUENCE</scope>
    <source>
        <strain evidence="2">CBS 606.72</strain>
    </source>
</reference>
<dbReference type="InterPro" id="IPR004000">
    <property type="entry name" value="Actin"/>
</dbReference>
<dbReference type="Gene3D" id="3.30.420.40">
    <property type="match status" value="2"/>
</dbReference>
<protein>
    <submittedName>
        <fullName evidence="2">Actin family</fullName>
    </submittedName>
</protein>
<name>A0AA40BUV8_9PEZI</name>